<keyword evidence="3" id="KW-1185">Reference proteome</keyword>
<keyword evidence="1" id="KW-0732">Signal</keyword>
<feature type="chain" id="PRO_5017925476" evidence="1">
    <location>
        <begin position="21"/>
        <end position="116"/>
    </location>
</feature>
<evidence type="ECO:0000313" key="2">
    <source>
        <dbReference type="EMBL" id="RPA72195.1"/>
    </source>
</evidence>
<sequence length="116" mass="12979">MQFSLPLVLTFVSLLTVSEAWKVKMFQDANCSGKSHSTIAKTTIPFCEDYVAKRSGVNPAKSALITLAARERVVFYHLKGCNYAHESAIREDGPATNRCVNLNNGRYGWGYNVERF</sequence>
<organism evidence="2 3">
    <name type="scientific">Ascobolus immersus RN42</name>
    <dbReference type="NCBI Taxonomy" id="1160509"/>
    <lineage>
        <taxon>Eukaryota</taxon>
        <taxon>Fungi</taxon>
        <taxon>Dikarya</taxon>
        <taxon>Ascomycota</taxon>
        <taxon>Pezizomycotina</taxon>
        <taxon>Pezizomycetes</taxon>
        <taxon>Pezizales</taxon>
        <taxon>Ascobolaceae</taxon>
        <taxon>Ascobolus</taxon>
    </lineage>
</organism>
<protein>
    <submittedName>
        <fullName evidence="2">Uncharacterized protein</fullName>
    </submittedName>
</protein>
<feature type="signal peptide" evidence="1">
    <location>
        <begin position="1"/>
        <end position="20"/>
    </location>
</feature>
<name>A0A3N4HD20_ASCIM</name>
<dbReference type="AlphaFoldDB" id="A0A3N4HD20"/>
<dbReference type="EMBL" id="ML119873">
    <property type="protein sequence ID" value="RPA72195.1"/>
    <property type="molecule type" value="Genomic_DNA"/>
</dbReference>
<evidence type="ECO:0000256" key="1">
    <source>
        <dbReference type="SAM" id="SignalP"/>
    </source>
</evidence>
<proteinExistence type="predicted"/>
<reference evidence="2 3" key="1">
    <citation type="journal article" date="2018" name="Nat. Ecol. Evol.">
        <title>Pezizomycetes genomes reveal the molecular basis of ectomycorrhizal truffle lifestyle.</title>
        <authorList>
            <person name="Murat C."/>
            <person name="Payen T."/>
            <person name="Noel B."/>
            <person name="Kuo A."/>
            <person name="Morin E."/>
            <person name="Chen J."/>
            <person name="Kohler A."/>
            <person name="Krizsan K."/>
            <person name="Balestrini R."/>
            <person name="Da Silva C."/>
            <person name="Montanini B."/>
            <person name="Hainaut M."/>
            <person name="Levati E."/>
            <person name="Barry K.W."/>
            <person name="Belfiori B."/>
            <person name="Cichocki N."/>
            <person name="Clum A."/>
            <person name="Dockter R.B."/>
            <person name="Fauchery L."/>
            <person name="Guy J."/>
            <person name="Iotti M."/>
            <person name="Le Tacon F."/>
            <person name="Lindquist E.A."/>
            <person name="Lipzen A."/>
            <person name="Malagnac F."/>
            <person name="Mello A."/>
            <person name="Molinier V."/>
            <person name="Miyauchi S."/>
            <person name="Poulain J."/>
            <person name="Riccioni C."/>
            <person name="Rubini A."/>
            <person name="Sitrit Y."/>
            <person name="Splivallo R."/>
            <person name="Traeger S."/>
            <person name="Wang M."/>
            <person name="Zifcakova L."/>
            <person name="Wipf D."/>
            <person name="Zambonelli A."/>
            <person name="Paolocci F."/>
            <person name="Nowrousian M."/>
            <person name="Ottonello S."/>
            <person name="Baldrian P."/>
            <person name="Spatafora J.W."/>
            <person name="Henrissat B."/>
            <person name="Nagy L.G."/>
            <person name="Aury J.M."/>
            <person name="Wincker P."/>
            <person name="Grigoriev I.V."/>
            <person name="Bonfante P."/>
            <person name="Martin F.M."/>
        </authorList>
    </citation>
    <scope>NUCLEOTIDE SEQUENCE [LARGE SCALE GENOMIC DNA]</scope>
    <source>
        <strain evidence="2 3">RN42</strain>
    </source>
</reference>
<dbReference type="Proteomes" id="UP000275078">
    <property type="component" value="Unassembled WGS sequence"/>
</dbReference>
<accession>A0A3N4HD20</accession>
<evidence type="ECO:0000313" key="3">
    <source>
        <dbReference type="Proteomes" id="UP000275078"/>
    </source>
</evidence>
<gene>
    <name evidence="2" type="ORF">BJ508DRAFT_381680</name>
</gene>